<keyword evidence="1" id="KW-1133">Transmembrane helix</keyword>
<reference evidence="2" key="2">
    <citation type="submission" date="2017-07" db="EMBL/GenBank/DDBJ databases">
        <title>WGS assembly of Populus trichocarpa.</title>
        <authorList>
            <person name="Tuskan G."/>
            <person name="Difazio S."/>
            <person name="Jansson S."/>
            <person name="Bohlmann J."/>
            <person name="Grigoriev I."/>
            <person name="Hellsten U."/>
            <person name="Putnam N."/>
            <person name="Ralph S."/>
            <person name="Rombauts S."/>
            <person name="Salamov A."/>
            <person name="Schein J."/>
            <person name="Sterck L."/>
            <person name="Aerts A."/>
            <person name="Bhalerao R."/>
            <person name="Bhalerao R."/>
            <person name="Blaudez D."/>
            <person name="Boerjan W."/>
            <person name="Brun A."/>
            <person name="Brunner A."/>
            <person name="Busov V."/>
            <person name="Campbell M."/>
            <person name="Carlson J."/>
            <person name="Chalot M."/>
            <person name="Chapman J."/>
            <person name="Chen G."/>
            <person name="Cooper D."/>
            <person name="Coutinho P."/>
            <person name="Couturier J."/>
            <person name="Covert S."/>
            <person name="Cronk Q."/>
            <person name="Cunningham R."/>
            <person name="Davis J."/>
            <person name="Degroeve S."/>
            <person name="Dejardin A."/>
            <person name="Depamphilis C."/>
            <person name="Detter J."/>
            <person name="Dirks B."/>
            <person name="Dubchak I."/>
            <person name="Duplessis S."/>
            <person name="Ehlting J."/>
            <person name="Ellis B."/>
            <person name="Gendler K."/>
            <person name="Goodstein D."/>
            <person name="Gribskov M."/>
            <person name="Grimwood J."/>
            <person name="Groover A."/>
            <person name="Gunter L."/>
            <person name="Hamberger B."/>
            <person name="Heinze B."/>
            <person name="Helariutta Y."/>
            <person name="Henrissat B."/>
            <person name="Holligan D."/>
            <person name="Holt R."/>
            <person name="Huang W."/>
            <person name="Islam-Faridi N."/>
            <person name="Jones S."/>
            <person name="Jones-Rhoades M."/>
            <person name="Jorgensen R."/>
            <person name="Joshi C."/>
            <person name="Kangasjarvi J."/>
            <person name="Karlsson J."/>
            <person name="Kelleher C."/>
            <person name="Kirkpatrick R."/>
            <person name="Kirst M."/>
            <person name="Kohler A."/>
            <person name="Kalluri U."/>
            <person name="Larimer F."/>
            <person name="Leebens-Mack J."/>
            <person name="Leple J."/>
            <person name="Locascio P."/>
            <person name="Lou Y."/>
            <person name="Lucas S."/>
            <person name="Martin F."/>
            <person name="Montanini B."/>
            <person name="Napoli C."/>
            <person name="Nelson D."/>
            <person name="Nelson C."/>
            <person name="Nieminen K."/>
            <person name="Nilsson O."/>
            <person name="Pereda V."/>
            <person name="Peter G."/>
            <person name="Philippe R."/>
            <person name="Pilate G."/>
            <person name="Poliakov A."/>
            <person name="Razumovskaya J."/>
            <person name="Richardson P."/>
            <person name="Rinaldi C."/>
            <person name="Ritland K."/>
            <person name="Rouze P."/>
            <person name="Ryaboy D."/>
            <person name="Schmutz J."/>
            <person name="Schrader J."/>
            <person name="Segerman B."/>
            <person name="Shin H."/>
            <person name="Siddiqui A."/>
            <person name="Sterky F."/>
            <person name="Terry A."/>
            <person name="Tsai C."/>
            <person name="Uberbacher E."/>
            <person name="Unneberg P."/>
            <person name="Vahala J."/>
            <person name="Wall K."/>
            <person name="Wessler S."/>
            <person name="Yang G."/>
            <person name="Yin T."/>
            <person name="Douglas C."/>
            <person name="Marra M."/>
            <person name="Sandberg G."/>
            <person name="Van De Peer Y."/>
            <person name="Rokhsar D."/>
        </authorList>
    </citation>
    <scope>NUCLEOTIDE SEQUENCE</scope>
    <source>
        <strain evidence="2">Nisqually-1</strain>
    </source>
</reference>
<accession>A0A3N7GWS4</accession>
<gene>
    <name evidence="2" type="ORF">POPTR_T131101</name>
</gene>
<evidence type="ECO:0000256" key="1">
    <source>
        <dbReference type="SAM" id="Phobius"/>
    </source>
</evidence>
<keyword evidence="1" id="KW-0812">Transmembrane</keyword>
<dbReference type="AlphaFoldDB" id="A0A3N7GWS4"/>
<name>A0A3N7GWS4_POPTR</name>
<feature type="transmembrane region" description="Helical" evidence="1">
    <location>
        <begin position="93"/>
        <end position="114"/>
    </location>
</feature>
<evidence type="ECO:0000313" key="2">
    <source>
        <dbReference type="EMBL" id="RQO93894.1"/>
    </source>
</evidence>
<reference evidence="2" key="1">
    <citation type="journal article" date="2006" name="Science">
        <title>The genome of black cottonwood, Populus trichocarpa (Torr. &amp; Gray).</title>
        <authorList>
            <person name="Tuskan G.A."/>
            <person name="Difazio S."/>
            <person name="Jansson S."/>
            <person name="Bohlmann J."/>
            <person name="Grigoriev I."/>
            <person name="Hellsten U."/>
            <person name="Putnam N."/>
            <person name="Ralph S."/>
            <person name="Rombauts S."/>
            <person name="Salamov A."/>
            <person name="Schein J."/>
            <person name="Sterck L."/>
            <person name="Aerts A."/>
            <person name="Bhalerao R.R."/>
            <person name="Bhalerao R.P."/>
            <person name="Blaudez D."/>
            <person name="Boerjan W."/>
            <person name="Brun A."/>
            <person name="Brunner A."/>
            <person name="Busov V."/>
            <person name="Campbell M."/>
            <person name="Carlson J."/>
            <person name="Chalot M."/>
            <person name="Chapman J."/>
            <person name="Chen G.L."/>
            <person name="Cooper D."/>
            <person name="Coutinho P.M."/>
            <person name="Couturier J."/>
            <person name="Covert S."/>
            <person name="Cronk Q."/>
            <person name="Cunningham R."/>
            <person name="Davis J."/>
            <person name="Degroeve S."/>
            <person name="Dejardin A."/>
            <person name="Depamphilis C."/>
            <person name="Detter J."/>
            <person name="Dirks B."/>
            <person name="Dubchak I."/>
            <person name="Duplessis S."/>
            <person name="Ehlting J."/>
            <person name="Ellis B."/>
            <person name="Gendler K."/>
            <person name="Goodstein D."/>
            <person name="Gribskov M."/>
            <person name="Grimwood J."/>
            <person name="Groover A."/>
            <person name="Gunter L."/>
            <person name="Hamberger B."/>
            <person name="Heinze B."/>
            <person name="Helariutta Y."/>
            <person name="Henrissat B."/>
            <person name="Holligan D."/>
            <person name="Holt R."/>
            <person name="Huang W."/>
            <person name="Islam-Faridi N."/>
            <person name="Jones S."/>
            <person name="Jones-Rhoades M."/>
            <person name="Jorgensen R."/>
            <person name="Joshi C."/>
            <person name="Kangasjarvi J."/>
            <person name="Karlsson J."/>
            <person name="Kelleher C."/>
            <person name="Kirkpatrick R."/>
            <person name="Kirst M."/>
            <person name="Kohler A."/>
            <person name="Kalluri U."/>
            <person name="Larimer F."/>
            <person name="Leebens-Mack J."/>
            <person name="Leple J.C."/>
            <person name="Locascio P."/>
            <person name="Lou Y."/>
            <person name="Lucas S."/>
            <person name="Martin F."/>
            <person name="Montanini B."/>
            <person name="Napoli C."/>
            <person name="Nelson D.R."/>
            <person name="Nelson C."/>
            <person name="Nieminen K."/>
            <person name="Nilsson O."/>
            <person name="Pereda V."/>
            <person name="Peter G."/>
            <person name="Philippe R."/>
            <person name="Pilate G."/>
            <person name="Poliakov A."/>
            <person name="Razumovskaya J."/>
            <person name="Richardson P."/>
            <person name="Rinaldi C."/>
            <person name="Ritland K."/>
            <person name="Rouze P."/>
            <person name="Ryaboy D."/>
            <person name="Schmutz J."/>
            <person name="Schrader J."/>
            <person name="Segerman B."/>
            <person name="Shin H."/>
            <person name="Siddiqui A."/>
            <person name="Sterky F."/>
            <person name="Terry A."/>
            <person name="Tsai C.J."/>
            <person name="Uberbacher E."/>
            <person name="Unneberg P."/>
            <person name="Vahala J."/>
            <person name="Wall K."/>
            <person name="Wessler S."/>
            <person name="Yang G."/>
            <person name="Yin T."/>
            <person name="Douglas C."/>
            <person name="Marra M."/>
            <person name="Sandberg G."/>
            <person name="Van de Peer Y."/>
            <person name="Rokhsar D."/>
        </authorList>
    </citation>
    <scope>NUCLEOTIDE SEQUENCE [LARGE SCALE GENOMIC DNA]</scope>
    <source>
        <strain evidence="2">Nisqually-1</strain>
    </source>
</reference>
<dbReference type="InParanoid" id="A0A3N7GWS4"/>
<protein>
    <submittedName>
        <fullName evidence="2">Uncharacterized protein</fullName>
    </submittedName>
</protein>
<keyword evidence="1" id="KW-0472">Membrane</keyword>
<organism evidence="2">
    <name type="scientific">Populus trichocarpa</name>
    <name type="common">Western balsam poplar</name>
    <name type="synonym">Populus balsamifera subsp. trichocarpa</name>
    <dbReference type="NCBI Taxonomy" id="3694"/>
    <lineage>
        <taxon>Eukaryota</taxon>
        <taxon>Viridiplantae</taxon>
        <taxon>Streptophyta</taxon>
        <taxon>Embryophyta</taxon>
        <taxon>Tracheophyta</taxon>
        <taxon>Spermatophyta</taxon>
        <taxon>Magnoliopsida</taxon>
        <taxon>eudicotyledons</taxon>
        <taxon>Gunneridae</taxon>
        <taxon>Pentapetalae</taxon>
        <taxon>rosids</taxon>
        <taxon>fabids</taxon>
        <taxon>Malpighiales</taxon>
        <taxon>Salicaceae</taxon>
        <taxon>Saliceae</taxon>
        <taxon>Populus</taxon>
    </lineage>
</organism>
<dbReference type="EMBL" id="KZ623472">
    <property type="protein sequence ID" value="RQO93894.1"/>
    <property type="molecule type" value="Genomic_DNA"/>
</dbReference>
<sequence>MKRRGGKGQAFPSLMHLLQKVEGEVKAGSLTTSKIENPAIEKANGSQEEDLSQGRVSSVIIVTSLDICKKIAESIKEIKRVEMKTRMKRMVQLQLCLMVMLPLFVMMVVLILHVKIPPGWQIQQLLTMLHPDVIFTHPTLLVTLVKLGWEIKGWLVLWALETFGWKPILGASCYSKMLGMCLICAYI</sequence>
<proteinExistence type="predicted"/>